<reference evidence="1 2" key="1">
    <citation type="submission" date="2014-04" db="EMBL/GenBank/DDBJ databases">
        <title>Evolutionary Origins and Diversification of the Mycorrhizal Mutualists.</title>
        <authorList>
            <consortium name="DOE Joint Genome Institute"/>
            <consortium name="Mycorrhizal Genomics Consortium"/>
            <person name="Kohler A."/>
            <person name="Kuo A."/>
            <person name="Nagy L.G."/>
            <person name="Floudas D."/>
            <person name="Copeland A."/>
            <person name="Barry K.W."/>
            <person name="Cichocki N."/>
            <person name="Veneault-Fourrey C."/>
            <person name="LaButti K."/>
            <person name="Lindquist E.A."/>
            <person name="Lipzen A."/>
            <person name="Lundell T."/>
            <person name="Morin E."/>
            <person name="Murat C."/>
            <person name="Riley R."/>
            <person name="Ohm R."/>
            <person name="Sun H."/>
            <person name="Tunlid A."/>
            <person name="Henrissat B."/>
            <person name="Grigoriev I.V."/>
            <person name="Hibbett D.S."/>
            <person name="Martin F."/>
        </authorList>
    </citation>
    <scope>NUCLEOTIDE SEQUENCE [LARGE SCALE GENOMIC DNA]</scope>
    <source>
        <strain evidence="1 2">FD-317 M1</strain>
    </source>
</reference>
<proteinExistence type="predicted"/>
<organism evidence="1 2">
    <name type="scientific">Collybiopsis luxurians FD-317 M1</name>
    <dbReference type="NCBI Taxonomy" id="944289"/>
    <lineage>
        <taxon>Eukaryota</taxon>
        <taxon>Fungi</taxon>
        <taxon>Dikarya</taxon>
        <taxon>Basidiomycota</taxon>
        <taxon>Agaricomycotina</taxon>
        <taxon>Agaricomycetes</taxon>
        <taxon>Agaricomycetidae</taxon>
        <taxon>Agaricales</taxon>
        <taxon>Marasmiineae</taxon>
        <taxon>Omphalotaceae</taxon>
        <taxon>Collybiopsis</taxon>
        <taxon>Collybiopsis luxurians</taxon>
    </lineage>
</organism>
<dbReference type="Proteomes" id="UP000053593">
    <property type="component" value="Unassembled WGS sequence"/>
</dbReference>
<dbReference type="AlphaFoldDB" id="A0A0D0BYJ2"/>
<gene>
    <name evidence="1" type="ORF">GYMLUDRAFT_76827</name>
</gene>
<keyword evidence="2" id="KW-1185">Reference proteome</keyword>
<evidence type="ECO:0000313" key="1">
    <source>
        <dbReference type="EMBL" id="KIK54919.1"/>
    </source>
</evidence>
<dbReference type="HOGENOM" id="CLU_521805_0_0_1"/>
<evidence type="ECO:0000313" key="2">
    <source>
        <dbReference type="Proteomes" id="UP000053593"/>
    </source>
</evidence>
<dbReference type="OrthoDB" id="2788229at2759"/>
<dbReference type="EMBL" id="KN834811">
    <property type="protein sequence ID" value="KIK54919.1"/>
    <property type="molecule type" value="Genomic_DNA"/>
</dbReference>
<accession>A0A0D0BYJ2</accession>
<name>A0A0D0BYJ2_9AGAR</name>
<sequence length="522" mass="59622">MDIPQELIDRFIDELSESTQDLKSIALVGRPWLSRARYHLFRFITLAPLDPKEVNDYFAYLRRRASSSGGRHFYNPLSDEERRFLHSPPIQKPQQFVLQSISDTLTFVRGLKLESAVRIGGTRKIPAADYFGRWLGFGGDDVAEESIIMRDLGSNESFYEMQQQRWISIDLPWGWTGIHELPFRNLRYLHIQWSVFSWVTHPELSPISENQWPDYQFKRFIQANGGTLEHISVDEYPGFQMTQYEEDMSDSLLYLLTNNAPQLRTLFMGGILPRMNSNPARRANRTALRQPPIYSSGEAVPAVSSNAEDVSLSFNSLSLERFYLRGFESESMLFIEDSLLNGGALAAGKTKYLGLSTMPSDYNYKTLFSSLKRSITHLTLDLDKAVLRANIKFLTFPQLQCLQLIVNPLLGNAPREIINTLCRSSSGGSSQSSSSSPNKLQRLHFGFNSRFLSEEHPVIEVFRPYPFIDHQLHDLTVHQSKVALVTIALPEIDLERAFPYTIGAGSLKSQGTNEWWCRPNYL</sequence>
<protein>
    <submittedName>
        <fullName evidence="1">Uncharacterized protein</fullName>
    </submittedName>
</protein>